<dbReference type="PANTHER" id="PTHR44085:SF2">
    <property type="entry name" value="SEPIAPTERIN REDUCTASE"/>
    <property type="match status" value="1"/>
</dbReference>
<evidence type="ECO:0000313" key="7">
    <source>
        <dbReference type="Proteomes" id="UP000218887"/>
    </source>
</evidence>
<dbReference type="InterPro" id="IPR002347">
    <property type="entry name" value="SDR_fam"/>
</dbReference>
<dbReference type="PANTHER" id="PTHR44085">
    <property type="entry name" value="SEPIAPTERIN REDUCTASE"/>
    <property type="match status" value="1"/>
</dbReference>
<comment type="similarity">
    <text evidence="2">Belongs to the short-chain dehydrogenases/reductases (SDR) family.</text>
</comment>
<dbReference type="RefSeq" id="WP_095656007.1">
    <property type="nucleotide sequence ID" value="NZ_NPOA01000008.1"/>
</dbReference>
<dbReference type="GO" id="GO:0005737">
    <property type="term" value="C:cytoplasm"/>
    <property type="evidence" value="ECO:0007669"/>
    <property type="project" value="UniProtKB-SubCell"/>
</dbReference>
<comment type="subcellular location">
    <subcellularLocation>
        <location evidence="1">Cytoplasm</location>
    </subcellularLocation>
</comment>
<comment type="caution">
    <text evidence="6">The sequence shown here is derived from an EMBL/GenBank/DDBJ whole genome shotgun (WGS) entry which is preliminary data.</text>
</comment>
<dbReference type="PRINTS" id="PR00081">
    <property type="entry name" value="GDHRDH"/>
</dbReference>
<organism evidence="6 7">
    <name type="scientific">Virgibacillus profundi</name>
    <dbReference type="NCBI Taxonomy" id="2024555"/>
    <lineage>
        <taxon>Bacteria</taxon>
        <taxon>Bacillati</taxon>
        <taxon>Bacillota</taxon>
        <taxon>Bacilli</taxon>
        <taxon>Bacillales</taxon>
        <taxon>Bacillaceae</taxon>
        <taxon>Virgibacillus</taxon>
    </lineage>
</organism>
<dbReference type="OrthoDB" id="9794387at2"/>
<proteinExistence type="inferred from homology"/>
<reference evidence="6 7" key="1">
    <citation type="submission" date="2017-08" db="EMBL/GenBank/DDBJ databases">
        <title>Virgibacillus indicus sp. nov. and Virgibacillus profoundi sp. nov, two moderately halophilic bacteria isolated from marine sediment by using the Microfluidic Streak Plate.</title>
        <authorList>
            <person name="Xu B."/>
            <person name="Hu B."/>
            <person name="Wang J."/>
            <person name="Zhu Y."/>
            <person name="Huang L."/>
            <person name="Du W."/>
            <person name="Huang Y."/>
        </authorList>
    </citation>
    <scope>NUCLEOTIDE SEQUENCE [LARGE SCALE GENOMIC DNA]</scope>
    <source>
        <strain evidence="6 7">IO3-P3-H5</strain>
    </source>
</reference>
<dbReference type="NCBIfam" id="NF005381">
    <property type="entry name" value="PRK06924.1"/>
    <property type="match status" value="1"/>
</dbReference>
<evidence type="ECO:0000256" key="4">
    <source>
        <dbReference type="ARBA" id="ARBA00022857"/>
    </source>
</evidence>
<name>A0A2A2IDD8_9BACI</name>
<keyword evidence="4" id="KW-0521">NADP</keyword>
<keyword evidence="3" id="KW-0963">Cytoplasm</keyword>
<dbReference type="SUPFAM" id="SSF51735">
    <property type="entry name" value="NAD(P)-binding Rossmann-fold domains"/>
    <property type="match status" value="1"/>
</dbReference>
<keyword evidence="7" id="KW-1185">Reference proteome</keyword>
<evidence type="ECO:0000256" key="1">
    <source>
        <dbReference type="ARBA" id="ARBA00004496"/>
    </source>
</evidence>
<accession>A0A2A2IDD8</accession>
<dbReference type="AlphaFoldDB" id="A0A2A2IDD8"/>
<dbReference type="GO" id="GO:0006729">
    <property type="term" value="P:tetrahydrobiopterin biosynthetic process"/>
    <property type="evidence" value="ECO:0007669"/>
    <property type="project" value="TreeGrafter"/>
</dbReference>
<sequence>MKFAVITGVSRGLGQSVAELFLEQGIHVIGISRSNSETLNKVAEQNNVSFQQFSCDLSDLKAIEETFNQITNEIFNQELSGVYLVNNAAVLEPMDQAMNINGEDLAYHVQVNTIAPMVLTNLFLKKASDYQVPLIAAAVTSGAAERPVYGWSAYCSTKASLNMYTETVALEQDQLNTEHKLIAFSPGIMDTAMQEKIRSSSEEEFADVETFKDYKKNKLLKDTDAVGGVLVDILTDEASIINGKVYNVKEYL</sequence>
<dbReference type="InterPro" id="IPR020904">
    <property type="entry name" value="Sc_DH/Rdtase_CS"/>
</dbReference>
<evidence type="ECO:0000256" key="5">
    <source>
        <dbReference type="ARBA" id="ARBA00023002"/>
    </source>
</evidence>
<evidence type="ECO:0000313" key="6">
    <source>
        <dbReference type="EMBL" id="PAV29336.1"/>
    </source>
</evidence>
<dbReference type="EMBL" id="NPOA01000008">
    <property type="protein sequence ID" value="PAV29336.1"/>
    <property type="molecule type" value="Genomic_DNA"/>
</dbReference>
<dbReference type="Proteomes" id="UP000218887">
    <property type="component" value="Unassembled WGS sequence"/>
</dbReference>
<dbReference type="GO" id="GO:0004757">
    <property type="term" value="F:sepiapterin reductase (NADP+) activity"/>
    <property type="evidence" value="ECO:0007669"/>
    <property type="project" value="TreeGrafter"/>
</dbReference>
<evidence type="ECO:0000256" key="3">
    <source>
        <dbReference type="ARBA" id="ARBA00022490"/>
    </source>
</evidence>
<dbReference type="Pfam" id="PF00106">
    <property type="entry name" value="adh_short"/>
    <property type="match status" value="1"/>
</dbReference>
<gene>
    <name evidence="6" type="ORF">CIL05_13145</name>
</gene>
<evidence type="ECO:0000256" key="2">
    <source>
        <dbReference type="ARBA" id="ARBA00006484"/>
    </source>
</evidence>
<dbReference type="PROSITE" id="PS00061">
    <property type="entry name" value="ADH_SHORT"/>
    <property type="match status" value="1"/>
</dbReference>
<dbReference type="InterPro" id="IPR036291">
    <property type="entry name" value="NAD(P)-bd_dom_sf"/>
</dbReference>
<keyword evidence="5" id="KW-0560">Oxidoreductase</keyword>
<dbReference type="InterPro" id="IPR051721">
    <property type="entry name" value="Biopterin_syn/organic_redct"/>
</dbReference>
<dbReference type="Gene3D" id="3.40.50.720">
    <property type="entry name" value="NAD(P)-binding Rossmann-like Domain"/>
    <property type="match status" value="1"/>
</dbReference>
<protein>
    <submittedName>
        <fullName evidence="6">Short-chain dehydrogenase</fullName>
    </submittedName>
</protein>